<evidence type="ECO:0000313" key="3">
    <source>
        <dbReference type="RefSeq" id="XP_018450644.1"/>
    </source>
</evidence>
<dbReference type="Gene3D" id="2.40.50.140">
    <property type="entry name" value="Nucleic acid-binding proteins"/>
    <property type="match status" value="3"/>
</dbReference>
<reference evidence="2" key="1">
    <citation type="journal article" date="2019" name="Database">
        <title>The radish genome database (RadishGD): an integrated information resource for radish genomics.</title>
        <authorList>
            <person name="Yu H.J."/>
            <person name="Baek S."/>
            <person name="Lee Y.J."/>
            <person name="Cho A."/>
            <person name="Mun J.H."/>
        </authorList>
    </citation>
    <scope>NUCLEOTIDE SEQUENCE [LARGE SCALE GENOMIC DNA]</scope>
    <source>
        <strain evidence="2">cv. WK10039</strain>
    </source>
</reference>
<dbReference type="PANTHER" id="PTHR47165">
    <property type="entry name" value="OS03G0429900 PROTEIN"/>
    <property type="match status" value="1"/>
</dbReference>
<dbReference type="KEGG" id="rsz:108822121"/>
<proteinExistence type="predicted"/>
<dbReference type="RefSeq" id="XP_018450644.1">
    <property type="nucleotide sequence ID" value="XM_018595142.2"/>
</dbReference>
<reference evidence="3" key="2">
    <citation type="submission" date="2025-08" db="UniProtKB">
        <authorList>
            <consortium name="RefSeq"/>
        </authorList>
    </citation>
    <scope>IDENTIFICATION</scope>
    <source>
        <tissue evidence="3">Leaf</tissue>
    </source>
</reference>
<dbReference type="CDD" id="cd04480">
    <property type="entry name" value="RPA1_DBD_A_like"/>
    <property type="match status" value="1"/>
</dbReference>
<feature type="region of interest" description="Disordered" evidence="1">
    <location>
        <begin position="1"/>
        <end position="70"/>
    </location>
</feature>
<protein>
    <submittedName>
        <fullName evidence="3">Uncharacterized protein LOC108822121</fullName>
    </submittedName>
</protein>
<dbReference type="GeneID" id="108822121"/>
<feature type="compositionally biased region" description="Polar residues" evidence="1">
    <location>
        <begin position="27"/>
        <end position="42"/>
    </location>
</feature>
<dbReference type="OrthoDB" id="1113238at2759"/>
<dbReference type="PANTHER" id="PTHR47165:SF4">
    <property type="entry name" value="OS03G0429900 PROTEIN"/>
    <property type="match status" value="1"/>
</dbReference>
<organism evidence="2 3">
    <name type="scientific">Raphanus sativus</name>
    <name type="common">Radish</name>
    <name type="synonym">Raphanus raphanistrum var. sativus</name>
    <dbReference type="NCBI Taxonomy" id="3726"/>
    <lineage>
        <taxon>Eukaryota</taxon>
        <taxon>Viridiplantae</taxon>
        <taxon>Streptophyta</taxon>
        <taxon>Embryophyta</taxon>
        <taxon>Tracheophyta</taxon>
        <taxon>Spermatophyta</taxon>
        <taxon>Magnoliopsida</taxon>
        <taxon>eudicotyledons</taxon>
        <taxon>Gunneridae</taxon>
        <taxon>Pentapetalae</taxon>
        <taxon>rosids</taxon>
        <taxon>malvids</taxon>
        <taxon>Brassicales</taxon>
        <taxon>Brassicaceae</taxon>
        <taxon>Brassiceae</taxon>
        <taxon>Raphanus</taxon>
    </lineage>
</organism>
<gene>
    <name evidence="3" type="primary">LOC108822121</name>
</gene>
<dbReference type="SUPFAM" id="SSF50249">
    <property type="entry name" value="Nucleic acid-binding proteins"/>
    <property type="match status" value="1"/>
</dbReference>
<sequence length="425" mass="45755">MSSDGKSMVSGAFKSEKPKGAAADSAPETTKLNSAPNVSSDLSIGVPHSKNTGVSIGRPKPKRTTGAAVETAKSTFSSGVKGKGAVSSANKGKAIVTASGGEVITFRHAKYGLHEREVRFRLIHYWESRIIKTKVLLGIEMLLIDEEGTVIQDFLSAGKVDTYLPHMKAGGLYRLHNFFGSYNKKLYRVADPDFTISFTSTSVLAALDDGSLCIPEDRFRFHGYAEFEAACDLKGDLYDCIGHIKLVNGQVLGNSLGINVNEIASTRQVQLHVQTHDGPVMKLHLWDEAALRFGEKFKASGGAARVVLVTTLNPKRFGFGGGALGLSSMTSSRVFLDEDVQATRDYLSWLNSNLAVANRVDAAVVTKPESVTIGELFSYMKHADAKAAWFECVATIGDIVHGSAWYYIGCGVCHTKAIKGATTHV</sequence>
<dbReference type="Proteomes" id="UP000504610">
    <property type="component" value="Chromosome 8"/>
</dbReference>
<name>A0A6J0KU63_RAPSA</name>
<evidence type="ECO:0000256" key="1">
    <source>
        <dbReference type="SAM" id="MobiDB-lite"/>
    </source>
</evidence>
<dbReference type="AlphaFoldDB" id="A0A6J0KU63"/>
<keyword evidence="2" id="KW-1185">Reference proteome</keyword>
<dbReference type="InterPro" id="IPR012340">
    <property type="entry name" value="NA-bd_OB-fold"/>
</dbReference>
<accession>A0A6J0KU63</accession>
<evidence type="ECO:0000313" key="2">
    <source>
        <dbReference type="Proteomes" id="UP000504610"/>
    </source>
</evidence>